<organism evidence="2 3">
    <name type="scientific">Cuscuta australis</name>
    <dbReference type="NCBI Taxonomy" id="267555"/>
    <lineage>
        <taxon>Eukaryota</taxon>
        <taxon>Viridiplantae</taxon>
        <taxon>Streptophyta</taxon>
        <taxon>Embryophyta</taxon>
        <taxon>Tracheophyta</taxon>
        <taxon>Spermatophyta</taxon>
        <taxon>Magnoliopsida</taxon>
        <taxon>eudicotyledons</taxon>
        <taxon>Gunneridae</taxon>
        <taxon>Pentapetalae</taxon>
        <taxon>asterids</taxon>
        <taxon>lamiids</taxon>
        <taxon>Solanales</taxon>
        <taxon>Convolvulaceae</taxon>
        <taxon>Cuscuteae</taxon>
        <taxon>Cuscuta</taxon>
        <taxon>Cuscuta subgen. Grammica</taxon>
        <taxon>Cuscuta sect. Cleistogrammica</taxon>
    </lineage>
</organism>
<name>A0A328E5M9_9ASTE</name>
<evidence type="ECO:0000313" key="3">
    <source>
        <dbReference type="Proteomes" id="UP000249390"/>
    </source>
</evidence>
<protein>
    <submittedName>
        <fullName evidence="2">Uncharacterized protein</fullName>
    </submittedName>
</protein>
<keyword evidence="3" id="KW-1185">Reference proteome</keyword>
<reference evidence="2 3" key="1">
    <citation type="submission" date="2018-06" db="EMBL/GenBank/DDBJ databases">
        <title>The Genome of Cuscuta australis (Dodder) Provides Insight into the Evolution of Plant Parasitism.</title>
        <authorList>
            <person name="Liu H."/>
        </authorList>
    </citation>
    <scope>NUCLEOTIDE SEQUENCE [LARGE SCALE GENOMIC DNA]</scope>
    <source>
        <strain evidence="3">cv. Yunnan</strain>
        <tissue evidence="2">Vines</tissue>
    </source>
</reference>
<dbReference type="AlphaFoldDB" id="A0A328E5M9"/>
<proteinExistence type="predicted"/>
<evidence type="ECO:0000256" key="1">
    <source>
        <dbReference type="SAM" id="MobiDB-lite"/>
    </source>
</evidence>
<dbReference type="Proteomes" id="UP000249390">
    <property type="component" value="Unassembled WGS sequence"/>
</dbReference>
<accession>A0A328E5M9</accession>
<evidence type="ECO:0000313" key="2">
    <source>
        <dbReference type="EMBL" id="RAL52756.1"/>
    </source>
</evidence>
<feature type="region of interest" description="Disordered" evidence="1">
    <location>
        <begin position="43"/>
        <end position="68"/>
    </location>
</feature>
<gene>
    <name evidence="2" type="ORF">DM860_007524</name>
</gene>
<sequence>MRRSIDLVVGGFAGEVDAEGNKGDAEPRNGVAELIRQHRVLPPLVPPPEELSRRSKRLCHYPSGGCPP</sequence>
<dbReference type="EMBL" id="NQVE01000030">
    <property type="protein sequence ID" value="RAL52756.1"/>
    <property type="molecule type" value="Genomic_DNA"/>
</dbReference>
<comment type="caution">
    <text evidence="2">The sequence shown here is derived from an EMBL/GenBank/DDBJ whole genome shotgun (WGS) entry which is preliminary data.</text>
</comment>